<sequence length="126" mass="15275">MKSSFLIIFLFLISYNQQNQYVSVKDDLIFKNKNELFLKHTIILINRNLKNADKVSRYFKDVLYKDKVFSLKEFIDVQSFHKVKNNYKDRFIEDVYEDSKYQYIFRDHPASSPNILVYKKQITDIL</sequence>
<evidence type="ECO:0000313" key="1">
    <source>
        <dbReference type="EMBL" id="GAA5099518.1"/>
    </source>
</evidence>
<proteinExistence type="predicted"/>
<gene>
    <name evidence="1" type="ORF">GCM10023210_37000</name>
</gene>
<evidence type="ECO:0008006" key="3">
    <source>
        <dbReference type="Google" id="ProtNLM"/>
    </source>
</evidence>
<protein>
    <recommendedName>
        <fullName evidence="3">DUF4296 domain-containing protein</fullName>
    </recommendedName>
</protein>
<comment type="caution">
    <text evidence="1">The sequence shown here is derived from an EMBL/GenBank/DDBJ whole genome shotgun (WGS) entry which is preliminary data.</text>
</comment>
<organism evidence="1 2">
    <name type="scientific">Chryseobacterium ginsengisoli</name>
    <dbReference type="NCBI Taxonomy" id="363853"/>
    <lineage>
        <taxon>Bacteria</taxon>
        <taxon>Pseudomonadati</taxon>
        <taxon>Bacteroidota</taxon>
        <taxon>Flavobacteriia</taxon>
        <taxon>Flavobacteriales</taxon>
        <taxon>Weeksellaceae</taxon>
        <taxon>Chryseobacterium group</taxon>
        <taxon>Chryseobacterium</taxon>
    </lineage>
</organism>
<evidence type="ECO:0000313" key="2">
    <source>
        <dbReference type="Proteomes" id="UP001500353"/>
    </source>
</evidence>
<dbReference type="Proteomes" id="UP001500353">
    <property type="component" value="Unassembled WGS sequence"/>
</dbReference>
<reference evidence="2" key="1">
    <citation type="journal article" date="2019" name="Int. J. Syst. Evol. Microbiol.">
        <title>The Global Catalogue of Microorganisms (GCM) 10K type strain sequencing project: providing services to taxonomists for standard genome sequencing and annotation.</title>
        <authorList>
            <consortium name="The Broad Institute Genomics Platform"/>
            <consortium name="The Broad Institute Genome Sequencing Center for Infectious Disease"/>
            <person name="Wu L."/>
            <person name="Ma J."/>
        </authorList>
    </citation>
    <scope>NUCLEOTIDE SEQUENCE [LARGE SCALE GENOMIC DNA]</scope>
    <source>
        <strain evidence="2">JCM 18019</strain>
    </source>
</reference>
<accession>A0ABP9MRQ3</accession>
<keyword evidence="2" id="KW-1185">Reference proteome</keyword>
<dbReference type="EMBL" id="BAABHX010000007">
    <property type="protein sequence ID" value="GAA5099518.1"/>
    <property type="molecule type" value="Genomic_DNA"/>
</dbReference>
<name>A0ABP9MRQ3_9FLAO</name>